<protein>
    <recommendedName>
        <fullName evidence="3">Retrotransposon gag domain-containing protein</fullName>
    </recommendedName>
</protein>
<keyword evidence="1" id="KW-0378">Hydrolase</keyword>
<dbReference type="AlphaFoldDB" id="A0A0L0VNE8"/>
<accession>A0A0L0VNE8</accession>
<dbReference type="Gene3D" id="2.40.70.10">
    <property type="entry name" value="Acid Proteases"/>
    <property type="match status" value="1"/>
</dbReference>
<dbReference type="Pfam" id="PF08284">
    <property type="entry name" value="RVP_2"/>
    <property type="match status" value="1"/>
</dbReference>
<dbReference type="InterPro" id="IPR001969">
    <property type="entry name" value="Aspartic_peptidase_AS"/>
</dbReference>
<reference evidence="5" key="1">
    <citation type="submission" date="2014-03" db="EMBL/GenBank/DDBJ databases">
        <title>The Genome Sequence of Puccinia striiformis f. sp. tritici PST-78.</title>
        <authorList>
            <consortium name="The Broad Institute Genome Sequencing Platform"/>
            <person name="Cuomo C."/>
            <person name="Hulbert S."/>
            <person name="Chen X."/>
            <person name="Walker B."/>
            <person name="Young S.K."/>
            <person name="Zeng Q."/>
            <person name="Gargeya S."/>
            <person name="Fitzgerald M."/>
            <person name="Haas B."/>
            <person name="Abouelleil A."/>
            <person name="Alvarado L."/>
            <person name="Arachchi H.M."/>
            <person name="Berlin A.M."/>
            <person name="Chapman S.B."/>
            <person name="Goldberg J."/>
            <person name="Griggs A."/>
            <person name="Gujja S."/>
            <person name="Hansen M."/>
            <person name="Howarth C."/>
            <person name="Imamovic A."/>
            <person name="Larimer J."/>
            <person name="McCowan C."/>
            <person name="Montmayeur A."/>
            <person name="Murphy C."/>
            <person name="Neiman D."/>
            <person name="Pearson M."/>
            <person name="Priest M."/>
            <person name="Roberts A."/>
            <person name="Saif S."/>
            <person name="Shea T."/>
            <person name="Sisk P."/>
            <person name="Sykes S."/>
            <person name="Wortman J."/>
            <person name="Nusbaum C."/>
            <person name="Birren B."/>
        </authorList>
    </citation>
    <scope>NUCLEOTIDE SEQUENCE [LARGE SCALE GENOMIC DNA]</scope>
    <source>
        <strain evidence="5">race PST-78</strain>
    </source>
</reference>
<feature type="region of interest" description="Disordered" evidence="2">
    <location>
        <begin position="311"/>
        <end position="372"/>
    </location>
</feature>
<dbReference type="Pfam" id="PF03732">
    <property type="entry name" value="Retrotrans_gag"/>
    <property type="match status" value="1"/>
</dbReference>
<evidence type="ECO:0000256" key="2">
    <source>
        <dbReference type="SAM" id="MobiDB-lite"/>
    </source>
</evidence>
<dbReference type="OrthoDB" id="5552562at2759"/>
<evidence type="ECO:0000313" key="5">
    <source>
        <dbReference type="Proteomes" id="UP000054564"/>
    </source>
</evidence>
<dbReference type="EMBL" id="AJIL01000036">
    <property type="protein sequence ID" value="KNF00520.1"/>
    <property type="molecule type" value="Genomic_DNA"/>
</dbReference>
<dbReference type="PANTHER" id="PTHR15503">
    <property type="entry name" value="LDOC1 RELATED"/>
    <property type="match status" value="1"/>
</dbReference>
<gene>
    <name evidence="4" type="ORF">PSTG_06212</name>
</gene>
<keyword evidence="5" id="KW-1185">Reference proteome</keyword>
<dbReference type="CDD" id="cd00303">
    <property type="entry name" value="retropepsin_like"/>
    <property type="match status" value="1"/>
</dbReference>
<keyword evidence="1" id="KW-0645">Protease</keyword>
<dbReference type="GO" id="GO:0004190">
    <property type="term" value="F:aspartic-type endopeptidase activity"/>
    <property type="evidence" value="ECO:0007669"/>
    <property type="project" value="UniProtKB-KW"/>
</dbReference>
<evidence type="ECO:0000259" key="3">
    <source>
        <dbReference type="Pfam" id="PF03732"/>
    </source>
</evidence>
<keyword evidence="1" id="KW-0064">Aspartyl protease</keyword>
<dbReference type="Proteomes" id="UP000054564">
    <property type="component" value="Unassembled WGS sequence"/>
</dbReference>
<dbReference type="STRING" id="1165861.A0A0L0VNE8"/>
<feature type="compositionally biased region" description="Basic and acidic residues" evidence="2">
    <location>
        <begin position="311"/>
        <end position="322"/>
    </location>
</feature>
<evidence type="ECO:0000256" key="1">
    <source>
        <dbReference type="ARBA" id="ARBA00022750"/>
    </source>
</evidence>
<sequence length="717" mass="80314">MPNIPRSPNGQFTRQPLNQTPNSCIPPLAPILDLPHVRVQHGSSDSAIPLNPDDLLNQIIDDDEEEEVRSENLDGQEVVDSLRSGQTTPVPESSIPLAAEIPSNTTLGEALRQLAMVTTQLVAVSSLTPPKPRPAFRTPDMKRPENFDGSSPAKLRNYLQQCKLIFRNDIDSFSSDLKKTLYAAAFLTGKAFEWVQPYLEVIDDPPPNYMMNSWLMFESQLVTLYGDPNELRATEYKLDSLTMKYGDHASNYISSFRALQSRLPGWGDRPLMFHFRKGLPTRVLDLLAQNTEVFNTLSELIEATLKIDTRHHERQKEKKRENGSQPLQPKKDTSKTAFSSTPSTSRNPSTSKSTSKTPSEITKVLEGGRLMANEKERPAKAGSYFEQWKNNCVEFPSAIDPIDPFTSSSKICLLPTKSSNQLRFILFHNNSPYSVLLDSGATRSFISQNLIDSFFFPTSALEKPIPLYSYSSSSEPMQWLLKKTLWTFKISSFPTFTWECLVIDATGNDDAILGYDFLTHWNPDINWSEGLIIPRALLPAAPIKLPSSSPQEPVSLRSLIAMSSNGSLPDDLHPPGNSSTFIPSVVYLASQDKSYDFETEEVLIRSITTGSRQEVFEGDFFDDPPADLETILPTIPSEYHEFASLFSTILSDQLPPRRACDHRIDLLGPVPKKGTIYRLSEPKDKDCNTLTLLIGRAVLLNQKAMRLAERPAHIRSM</sequence>
<evidence type="ECO:0000313" key="4">
    <source>
        <dbReference type="EMBL" id="KNF00520.1"/>
    </source>
</evidence>
<organism evidence="4 5">
    <name type="scientific">Puccinia striiformis f. sp. tritici PST-78</name>
    <dbReference type="NCBI Taxonomy" id="1165861"/>
    <lineage>
        <taxon>Eukaryota</taxon>
        <taxon>Fungi</taxon>
        <taxon>Dikarya</taxon>
        <taxon>Basidiomycota</taxon>
        <taxon>Pucciniomycotina</taxon>
        <taxon>Pucciniomycetes</taxon>
        <taxon>Pucciniales</taxon>
        <taxon>Pucciniaceae</taxon>
        <taxon>Puccinia</taxon>
    </lineage>
</organism>
<name>A0A0L0VNE8_9BASI</name>
<dbReference type="PANTHER" id="PTHR15503:SF22">
    <property type="entry name" value="TRANSPOSON TY3-I GAG POLYPROTEIN"/>
    <property type="match status" value="1"/>
</dbReference>
<dbReference type="PROSITE" id="PS00141">
    <property type="entry name" value="ASP_PROTEASE"/>
    <property type="match status" value="1"/>
</dbReference>
<dbReference type="InterPro" id="IPR021109">
    <property type="entry name" value="Peptidase_aspartic_dom_sf"/>
</dbReference>
<proteinExistence type="predicted"/>
<feature type="compositionally biased region" description="Low complexity" evidence="2">
    <location>
        <begin position="339"/>
        <end position="362"/>
    </location>
</feature>
<dbReference type="InterPro" id="IPR005162">
    <property type="entry name" value="Retrotrans_gag_dom"/>
</dbReference>
<dbReference type="GO" id="GO:0006508">
    <property type="term" value="P:proteolysis"/>
    <property type="evidence" value="ECO:0007669"/>
    <property type="project" value="InterPro"/>
</dbReference>
<dbReference type="SUPFAM" id="SSF50630">
    <property type="entry name" value="Acid proteases"/>
    <property type="match status" value="1"/>
</dbReference>
<feature type="region of interest" description="Disordered" evidence="2">
    <location>
        <begin position="128"/>
        <end position="152"/>
    </location>
</feature>
<dbReference type="InterPro" id="IPR032567">
    <property type="entry name" value="RTL1-rel"/>
</dbReference>
<feature type="domain" description="Retrotransposon gag" evidence="3">
    <location>
        <begin position="183"/>
        <end position="280"/>
    </location>
</feature>
<comment type="caution">
    <text evidence="4">The sequence shown here is derived from an EMBL/GenBank/DDBJ whole genome shotgun (WGS) entry which is preliminary data.</text>
</comment>
<feature type="region of interest" description="Disordered" evidence="2">
    <location>
        <begin position="1"/>
        <end position="20"/>
    </location>
</feature>